<feature type="repeat" description="ANK" evidence="1">
    <location>
        <begin position="486"/>
        <end position="518"/>
    </location>
</feature>
<keyword evidence="1" id="KW-0040">ANK repeat</keyword>
<dbReference type="SUPFAM" id="SSF48403">
    <property type="entry name" value="Ankyrin repeat"/>
    <property type="match status" value="1"/>
</dbReference>
<dbReference type="AlphaFoldDB" id="A0AAJ0H716"/>
<dbReference type="Pfam" id="PF13637">
    <property type="entry name" value="Ank_4"/>
    <property type="match status" value="1"/>
</dbReference>
<dbReference type="Gene3D" id="1.25.40.20">
    <property type="entry name" value="Ankyrin repeat-containing domain"/>
    <property type="match status" value="1"/>
</dbReference>
<dbReference type="Pfam" id="PF26640">
    <property type="entry name" value="DUF8212"/>
    <property type="match status" value="1"/>
</dbReference>
<evidence type="ECO:0000259" key="3">
    <source>
        <dbReference type="Pfam" id="PF26640"/>
    </source>
</evidence>
<feature type="domain" description="DUF8212" evidence="3">
    <location>
        <begin position="214"/>
        <end position="237"/>
    </location>
</feature>
<name>A0AAJ0H716_9PEZI</name>
<dbReference type="InterPro" id="IPR010730">
    <property type="entry name" value="HET"/>
</dbReference>
<dbReference type="PANTHER" id="PTHR10622:SF10">
    <property type="entry name" value="HET DOMAIN-CONTAINING PROTEIN"/>
    <property type="match status" value="1"/>
</dbReference>
<feature type="domain" description="Heterokaryon incompatibility" evidence="2">
    <location>
        <begin position="22"/>
        <end position="111"/>
    </location>
</feature>
<organism evidence="4 5">
    <name type="scientific">Lasiosphaeria hispida</name>
    <dbReference type="NCBI Taxonomy" id="260671"/>
    <lineage>
        <taxon>Eukaryota</taxon>
        <taxon>Fungi</taxon>
        <taxon>Dikarya</taxon>
        <taxon>Ascomycota</taxon>
        <taxon>Pezizomycotina</taxon>
        <taxon>Sordariomycetes</taxon>
        <taxon>Sordariomycetidae</taxon>
        <taxon>Sordariales</taxon>
        <taxon>Lasiosphaeriaceae</taxon>
        <taxon>Lasiosphaeria</taxon>
    </lineage>
</organism>
<dbReference type="PROSITE" id="PS50088">
    <property type="entry name" value="ANK_REPEAT"/>
    <property type="match status" value="5"/>
</dbReference>
<comment type="caution">
    <text evidence="4">The sequence shown here is derived from an EMBL/GenBank/DDBJ whole genome shotgun (WGS) entry which is preliminary data.</text>
</comment>
<dbReference type="PRINTS" id="PR01415">
    <property type="entry name" value="ANKYRIN"/>
</dbReference>
<dbReference type="InterPro" id="IPR058525">
    <property type="entry name" value="DUF8212"/>
</dbReference>
<feature type="repeat" description="ANK" evidence="1">
    <location>
        <begin position="387"/>
        <end position="419"/>
    </location>
</feature>
<evidence type="ECO:0000313" key="5">
    <source>
        <dbReference type="Proteomes" id="UP001275084"/>
    </source>
</evidence>
<feature type="repeat" description="ANK" evidence="1">
    <location>
        <begin position="453"/>
        <end position="485"/>
    </location>
</feature>
<gene>
    <name evidence="4" type="ORF">B0T25DRAFT_511232</name>
</gene>
<evidence type="ECO:0000313" key="4">
    <source>
        <dbReference type="EMBL" id="KAK3341818.1"/>
    </source>
</evidence>
<feature type="repeat" description="ANK" evidence="1">
    <location>
        <begin position="420"/>
        <end position="452"/>
    </location>
</feature>
<reference evidence="4" key="1">
    <citation type="journal article" date="2023" name="Mol. Phylogenet. Evol.">
        <title>Genome-scale phylogeny and comparative genomics of the fungal order Sordariales.</title>
        <authorList>
            <person name="Hensen N."/>
            <person name="Bonometti L."/>
            <person name="Westerberg I."/>
            <person name="Brannstrom I.O."/>
            <person name="Guillou S."/>
            <person name="Cros-Aarteil S."/>
            <person name="Calhoun S."/>
            <person name="Haridas S."/>
            <person name="Kuo A."/>
            <person name="Mondo S."/>
            <person name="Pangilinan J."/>
            <person name="Riley R."/>
            <person name="LaButti K."/>
            <person name="Andreopoulos B."/>
            <person name="Lipzen A."/>
            <person name="Chen C."/>
            <person name="Yan M."/>
            <person name="Daum C."/>
            <person name="Ng V."/>
            <person name="Clum A."/>
            <person name="Steindorff A."/>
            <person name="Ohm R.A."/>
            <person name="Martin F."/>
            <person name="Silar P."/>
            <person name="Natvig D.O."/>
            <person name="Lalanne C."/>
            <person name="Gautier V."/>
            <person name="Ament-Velasquez S.L."/>
            <person name="Kruys A."/>
            <person name="Hutchinson M.I."/>
            <person name="Powell A.J."/>
            <person name="Barry K."/>
            <person name="Miller A.N."/>
            <person name="Grigoriev I.V."/>
            <person name="Debuchy R."/>
            <person name="Gladieux P."/>
            <person name="Hiltunen Thoren M."/>
            <person name="Johannesson H."/>
        </authorList>
    </citation>
    <scope>NUCLEOTIDE SEQUENCE</scope>
    <source>
        <strain evidence="4">CBS 955.72</strain>
    </source>
</reference>
<dbReference type="EMBL" id="JAUIQD010000008">
    <property type="protein sequence ID" value="KAK3341818.1"/>
    <property type="molecule type" value="Genomic_DNA"/>
</dbReference>
<dbReference type="Pfam" id="PF12796">
    <property type="entry name" value="Ank_2"/>
    <property type="match status" value="1"/>
</dbReference>
<dbReference type="Pfam" id="PF06985">
    <property type="entry name" value="HET"/>
    <property type="match status" value="1"/>
</dbReference>
<dbReference type="PROSITE" id="PS50297">
    <property type="entry name" value="ANK_REP_REGION"/>
    <property type="match status" value="5"/>
</dbReference>
<dbReference type="SMART" id="SM00248">
    <property type="entry name" value="ANK"/>
    <property type="match status" value="6"/>
</dbReference>
<feature type="repeat" description="ANK" evidence="1">
    <location>
        <begin position="519"/>
        <end position="551"/>
    </location>
</feature>
<dbReference type="Pfam" id="PF00023">
    <property type="entry name" value="Ank"/>
    <property type="match status" value="1"/>
</dbReference>
<dbReference type="InterPro" id="IPR036770">
    <property type="entry name" value="Ankyrin_rpt-contain_sf"/>
</dbReference>
<dbReference type="PANTHER" id="PTHR10622">
    <property type="entry name" value="HET DOMAIN-CONTAINING PROTEIN"/>
    <property type="match status" value="1"/>
</dbReference>
<dbReference type="InterPro" id="IPR002110">
    <property type="entry name" value="Ankyrin_rpt"/>
</dbReference>
<protein>
    <submittedName>
        <fullName evidence="4">Ankyrin repeat-containing protein</fullName>
    </submittedName>
</protein>
<keyword evidence="5" id="KW-1185">Reference proteome</keyword>
<accession>A0AAJ0H716</accession>
<dbReference type="Proteomes" id="UP001275084">
    <property type="component" value="Unassembled WGS sequence"/>
</dbReference>
<reference evidence="4" key="2">
    <citation type="submission" date="2023-06" db="EMBL/GenBank/DDBJ databases">
        <authorList>
            <consortium name="Lawrence Berkeley National Laboratory"/>
            <person name="Haridas S."/>
            <person name="Hensen N."/>
            <person name="Bonometti L."/>
            <person name="Westerberg I."/>
            <person name="Brannstrom I.O."/>
            <person name="Guillou S."/>
            <person name="Cros-Aarteil S."/>
            <person name="Calhoun S."/>
            <person name="Kuo A."/>
            <person name="Mondo S."/>
            <person name="Pangilinan J."/>
            <person name="Riley R."/>
            <person name="Labutti K."/>
            <person name="Andreopoulos B."/>
            <person name="Lipzen A."/>
            <person name="Chen C."/>
            <person name="Yanf M."/>
            <person name="Daum C."/>
            <person name="Ng V."/>
            <person name="Clum A."/>
            <person name="Steindorff A."/>
            <person name="Ohm R."/>
            <person name="Martin F."/>
            <person name="Silar P."/>
            <person name="Natvig D."/>
            <person name="Lalanne C."/>
            <person name="Gautier V."/>
            <person name="Ament-Velasquez S.L."/>
            <person name="Kruys A."/>
            <person name="Hutchinson M.I."/>
            <person name="Powell A.J."/>
            <person name="Barry K."/>
            <person name="Miller A.N."/>
            <person name="Grigoriev I.V."/>
            <person name="Debuchy R."/>
            <person name="Gladieux P."/>
            <person name="Thoren M.H."/>
            <person name="Johannesson H."/>
        </authorList>
    </citation>
    <scope>NUCLEOTIDE SEQUENCE</scope>
    <source>
        <strain evidence="4">CBS 955.72</strain>
    </source>
</reference>
<evidence type="ECO:0000259" key="2">
    <source>
        <dbReference type="Pfam" id="PF06985"/>
    </source>
</evidence>
<proteinExistence type="predicted"/>
<evidence type="ECO:0000256" key="1">
    <source>
        <dbReference type="PROSITE-ProRule" id="PRU00023"/>
    </source>
</evidence>
<sequence>MRLLNATTRRLETFMDPNIPLYAILSHRWADDEVSFQDIQAGQDAEKKKGYAKITNSCSLAAANGLDYIWIDTCCIDKTSSAELSEAINSMYRWYQESVLCYVYLADIEDEEIGQSEWFNRGWTLQELLAPPFVVFLNKKWSEAGTKGTLQSSISRRTGIPIDILVTGDLSSASLAQKMSWAAGRETSIVEDTAYCLMGIFGVSMPMIYGEGGRAFVRLQEEILKATDDLSLFVWKDDGPDRQSGLLAPGPRAFRHSTNVKRSKPYDVPSIVLDNKGIHLTVPIVTIKGRDALALIHTEENGKHIGIWLRPLLDSGDYFERKSSSSFWCLDRGRVIDNEEGRHKQRICVRQNRAPNSRLPTLWKHGNEDVTRLLLSNHARLEAQDSSGMTALSQAAMSGHIGLIRLLLGAGANMKSKDHNGRSALSQAAANGHAETAKRLIKNGADVESKDGQERTPLALAAVGGHAEVVKLLLDHGADIESKDWNDLTPLLHAAQFGHTETAEVLLEEGANLRSRDSTDWTALMWASSKGQAKTVRILLDSGADVEGDKRCHTTPLMEAEKRGHGETATLLRSKGAKEKSLIKAPKRSLTDPVALSHRFLPVWRAS</sequence>